<dbReference type="Proteomes" id="UP001164472">
    <property type="component" value="Chromosome"/>
</dbReference>
<dbReference type="Gene3D" id="1.10.12.10">
    <property type="entry name" value="Lyase 2-enoyl-coa Hydratase, Chain A, domain 2"/>
    <property type="match status" value="1"/>
</dbReference>
<reference evidence="3" key="1">
    <citation type="submission" date="2022-07" db="EMBL/GenBank/DDBJ databases">
        <title>Alkalimarinus sp. nov., isolated from gut of a Alitta virens.</title>
        <authorList>
            <person name="Yang A.I."/>
            <person name="Shin N.-R."/>
        </authorList>
    </citation>
    <scope>NUCLEOTIDE SEQUENCE</scope>
    <source>
        <strain evidence="3">FA028</strain>
    </source>
</reference>
<name>A0A9E8HNJ8_9ALTE</name>
<proteinExistence type="inferred from homology"/>
<sequence length="311" mass="33288">MDTNDTAAITQSLLYDISAQGVAHITINRPKIRNAFDQHLIAEMTEAFQQSENDQRVRLILLSSNGPHFSAGADLNWMKSMVNASHEENLKDAEKLEKLMSTINYCSKPVVTKVKGAVYGGGVGLVACSDIVLAEETSSFALSEVKLGLSPATIAPFVIDAIGSRAARHLFLTGEVFDASKALRIGLVGEVLPSEKLDAAVEMIITKLLNNGPRALISTKALIEQVHNQPRGQALTDYTCKLIAELRTSDEGQEGLSAFLNKRKPSWSTTSNSSLHSSKTDATTPSTDATTPSTNATTPSTNATTPSTKAE</sequence>
<dbReference type="InterPro" id="IPR001753">
    <property type="entry name" value="Enoyl-CoA_hydra/iso"/>
</dbReference>
<dbReference type="CDD" id="cd06558">
    <property type="entry name" value="crotonase-like"/>
    <property type="match status" value="1"/>
</dbReference>
<dbReference type="AlphaFoldDB" id="A0A9E8HNJ8"/>
<evidence type="ECO:0000256" key="2">
    <source>
        <dbReference type="SAM" id="MobiDB-lite"/>
    </source>
</evidence>
<dbReference type="Gene3D" id="3.90.226.10">
    <property type="entry name" value="2-enoyl-CoA Hydratase, Chain A, domain 1"/>
    <property type="match status" value="1"/>
</dbReference>
<evidence type="ECO:0000256" key="1">
    <source>
        <dbReference type="ARBA" id="ARBA00005254"/>
    </source>
</evidence>
<dbReference type="SUPFAM" id="SSF52096">
    <property type="entry name" value="ClpP/crotonase"/>
    <property type="match status" value="1"/>
</dbReference>
<protein>
    <submittedName>
        <fullName evidence="3">Enoyl-CoA hydratase-related protein</fullName>
    </submittedName>
</protein>
<dbReference type="InterPro" id="IPR014748">
    <property type="entry name" value="Enoyl-CoA_hydra_C"/>
</dbReference>
<accession>A0A9E8HNJ8</accession>
<dbReference type="InterPro" id="IPR029045">
    <property type="entry name" value="ClpP/crotonase-like_dom_sf"/>
</dbReference>
<dbReference type="RefSeq" id="WP_251812148.1">
    <property type="nucleotide sequence ID" value="NZ_CP101527.1"/>
</dbReference>
<dbReference type="InterPro" id="IPR051683">
    <property type="entry name" value="Enoyl-CoA_Hydratase/Isomerase"/>
</dbReference>
<keyword evidence="4" id="KW-1185">Reference proteome</keyword>
<dbReference type="GO" id="GO:0008300">
    <property type="term" value="P:isoprenoid catabolic process"/>
    <property type="evidence" value="ECO:0007669"/>
    <property type="project" value="TreeGrafter"/>
</dbReference>
<dbReference type="GO" id="GO:0003824">
    <property type="term" value="F:catalytic activity"/>
    <property type="evidence" value="ECO:0007669"/>
    <property type="project" value="UniProtKB-ARBA"/>
</dbReference>
<feature type="region of interest" description="Disordered" evidence="2">
    <location>
        <begin position="265"/>
        <end position="311"/>
    </location>
</feature>
<organism evidence="3 4">
    <name type="scientific">Alkalimarinus sediminis</name>
    <dbReference type="NCBI Taxonomy" id="1632866"/>
    <lineage>
        <taxon>Bacteria</taxon>
        <taxon>Pseudomonadati</taxon>
        <taxon>Pseudomonadota</taxon>
        <taxon>Gammaproteobacteria</taxon>
        <taxon>Alteromonadales</taxon>
        <taxon>Alteromonadaceae</taxon>
        <taxon>Alkalimarinus</taxon>
    </lineage>
</organism>
<feature type="compositionally biased region" description="Low complexity" evidence="2">
    <location>
        <begin position="266"/>
        <end position="311"/>
    </location>
</feature>
<evidence type="ECO:0000313" key="3">
    <source>
        <dbReference type="EMBL" id="UZW76216.1"/>
    </source>
</evidence>
<comment type="similarity">
    <text evidence="1">Belongs to the enoyl-CoA hydratase/isomerase family.</text>
</comment>
<dbReference type="EMBL" id="CP101527">
    <property type="protein sequence ID" value="UZW76216.1"/>
    <property type="molecule type" value="Genomic_DNA"/>
</dbReference>
<dbReference type="PANTHER" id="PTHR42964:SF1">
    <property type="entry name" value="POLYKETIDE BIOSYNTHESIS ENOYL-COA HYDRATASE PKSH-RELATED"/>
    <property type="match status" value="1"/>
</dbReference>
<gene>
    <name evidence="3" type="ORF">NNL22_06450</name>
</gene>
<dbReference type="Pfam" id="PF00378">
    <property type="entry name" value="ECH_1"/>
    <property type="match status" value="1"/>
</dbReference>
<dbReference type="KEGG" id="asem:NNL22_06450"/>
<evidence type="ECO:0000313" key="4">
    <source>
        <dbReference type="Proteomes" id="UP001164472"/>
    </source>
</evidence>
<dbReference type="PANTHER" id="PTHR42964">
    <property type="entry name" value="ENOYL-COA HYDRATASE"/>
    <property type="match status" value="1"/>
</dbReference>